<dbReference type="InterPro" id="IPR058081">
    <property type="entry name" value="LBF_2127"/>
</dbReference>
<evidence type="ECO:0000313" key="2">
    <source>
        <dbReference type="Proteomes" id="UP000006339"/>
    </source>
</evidence>
<dbReference type="Proteomes" id="UP000006339">
    <property type="component" value="Unassembled WGS sequence"/>
</dbReference>
<keyword evidence="2" id="KW-1185">Reference proteome</keyword>
<dbReference type="NCBIfam" id="NF047770">
    <property type="entry name" value="LBF_2127_lipo"/>
    <property type="match status" value="1"/>
</dbReference>
<proteinExistence type="predicted"/>
<organism evidence="1 2">
    <name type="scientific">Leptospira kirschneri str. 200802841</name>
    <dbReference type="NCBI Taxonomy" id="1193047"/>
    <lineage>
        <taxon>Bacteria</taxon>
        <taxon>Pseudomonadati</taxon>
        <taxon>Spirochaetota</taxon>
        <taxon>Spirochaetia</taxon>
        <taxon>Leptospirales</taxon>
        <taxon>Leptospiraceae</taxon>
        <taxon>Leptospira</taxon>
    </lineage>
</organism>
<dbReference type="AlphaFoldDB" id="A0A828Y8X8"/>
<dbReference type="EMBL" id="AKWH02000032">
    <property type="protein sequence ID" value="EKO51996.1"/>
    <property type="molecule type" value="Genomic_DNA"/>
</dbReference>
<evidence type="ECO:0000313" key="1">
    <source>
        <dbReference type="EMBL" id="EKO51996.1"/>
    </source>
</evidence>
<evidence type="ECO:0008006" key="3">
    <source>
        <dbReference type="Google" id="ProtNLM"/>
    </source>
</evidence>
<accession>A0A828Y8X8</accession>
<protein>
    <recommendedName>
        <fullName evidence="3">Lipoprotein</fullName>
    </recommendedName>
</protein>
<comment type="caution">
    <text evidence="1">The sequence shown here is derived from an EMBL/GenBank/DDBJ whole genome shotgun (WGS) entry which is preliminary data.</text>
</comment>
<reference evidence="1" key="1">
    <citation type="submission" date="2012-10" db="EMBL/GenBank/DDBJ databases">
        <authorList>
            <person name="Harkins D.M."/>
            <person name="Durkin A.S."/>
            <person name="Brinkac L.M."/>
            <person name="Selengut J.D."/>
            <person name="Sanka R."/>
            <person name="DePew J."/>
            <person name="Purushe J."/>
            <person name="Picardeau M."/>
            <person name="Werts C."/>
            <person name="Goarant C."/>
            <person name="Vinetz J.M."/>
            <person name="Sutton G.G."/>
            <person name="Nelson W.C."/>
            <person name="Fouts D.E."/>
        </authorList>
    </citation>
    <scope>NUCLEOTIDE SEQUENCE [LARGE SCALE GENOMIC DNA]</scope>
    <source>
        <strain evidence="1">200802841</strain>
    </source>
</reference>
<sequence>MNLNNKIKSYLLVLLYFLAHCKVDIRQIPPPREYNELKTSVFNAPIYIGKFEVFKSNSLQETKAWKATLKSVIKNNRAFSEIKDGEEFQPDSYILDVEISPDYKEEYNYWWTWPAIYPFPGYWPVQIRKAEYTVRIATTISRSNKILFQSKLEQSGQENIYIYEFYRTSEIEEMVENTNLVILERWIKDILSKSFYRDTYILYVYFHSGGA</sequence>
<gene>
    <name evidence="1" type="ORF">LEP1GSC131_1464</name>
</gene>
<name>A0A828Y8X8_9LEPT</name>